<name>A0A9W6ZVE9_9STRA</name>
<proteinExistence type="predicted"/>
<feature type="compositionally biased region" description="Basic and acidic residues" evidence="1">
    <location>
        <begin position="479"/>
        <end position="490"/>
    </location>
</feature>
<reference evidence="3" key="1">
    <citation type="submission" date="2022-07" db="EMBL/GenBank/DDBJ databases">
        <title>Genome analysis of Parmales, a sister group of diatoms, reveals the evolutionary specialization of diatoms from phago-mixotrophs to photoautotrophs.</title>
        <authorList>
            <person name="Ban H."/>
            <person name="Sato S."/>
            <person name="Yoshikawa S."/>
            <person name="Kazumasa Y."/>
            <person name="Nakamura Y."/>
            <person name="Ichinomiya M."/>
            <person name="Saitoh K."/>
            <person name="Sato N."/>
            <person name="Blanc-Mathieu R."/>
            <person name="Endo H."/>
            <person name="Kuwata A."/>
            <person name="Ogata H."/>
        </authorList>
    </citation>
    <scope>NUCLEOTIDE SEQUENCE</scope>
</reference>
<evidence type="ECO:0000313" key="3">
    <source>
        <dbReference type="EMBL" id="GMH58736.1"/>
    </source>
</evidence>
<feature type="domain" description="Rab-GAP TBC" evidence="2">
    <location>
        <begin position="135"/>
        <end position="388"/>
    </location>
</feature>
<dbReference type="Pfam" id="PF00566">
    <property type="entry name" value="RabGAP-TBC"/>
    <property type="match status" value="1"/>
</dbReference>
<evidence type="ECO:0000313" key="4">
    <source>
        <dbReference type="Proteomes" id="UP001165082"/>
    </source>
</evidence>
<dbReference type="InterPro" id="IPR000195">
    <property type="entry name" value="Rab-GAP-TBC_dom"/>
</dbReference>
<organism evidence="3 4">
    <name type="scientific">Triparma retinervis</name>
    <dbReference type="NCBI Taxonomy" id="2557542"/>
    <lineage>
        <taxon>Eukaryota</taxon>
        <taxon>Sar</taxon>
        <taxon>Stramenopiles</taxon>
        <taxon>Ochrophyta</taxon>
        <taxon>Bolidophyceae</taxon>
        <taxon>Parmales</taxon>
        <taxon>Triparmaceae</taxon>
        <taxon>Triparma</taxon>
    </lineage>
</organism>
<evidence type="ECO:0000259" key="2">
    <source>
        <dbReference type="PROSITE" id="PS50086"/>
    </source>
</evidence>
<dbReference type="Gene3D" id="1.10.472.80">
    <property type="entry name" value="Ypt/Rab-GAP domain of gyp1p, domain 3"/>
    <property type="match status" value="1"/>
</dbReference>
<comment type="caution">
    <text evidence="3">The sequence shown here is derived from an EMBL/GenBank/DDBJ whole genome shotgun (WGS) entry which is preliminary data.</text>
</comment>
<gene>
    <name evidence="3" type="ORF">TrRE_jg11802</name>
</gene>
<dbReference type="AlphaFoldDB" id="A0A9W6ZVE9"/>
<dbReference type="SMART" id="SM00164">
    <property type="entry name" value="TBC"/>
    <property type="match status" value="1"/>
</dbReference>
<feature type="region of interest" description="Disordered" evidence="1">
    <location>
        <begin position="465"/>
        <end position="515"/>
    </location>
</feature>
<feature type="region of interest" description="Disordered" evidence="1">
    <location>
        <begin position="588"/>
        <end position="730"/>
    </location>
</feature>
<dbReference type="GO" id="GO:0005096">
    <property type="term" value="F:GTPase activator activity"/>
    <property type="evidence" value="ECO:0007669"/>
    <property type="project" value="TreeGrafter"/>
</dbReference>
<dbReference type="InterPro" id="IPR035969">
    <property type="entry name" value="Rab-GAP_TBC_sf"/>
</dbReference>
<feature type="compositionally biased region" description="Polar residues" evidence="1">
    <location>
        <begin position="697"/>
        <end position="715"/>
    </location>
</feature>
<keyword evidence="4" id="KW-1185">Reference proteome</keyword>
<protein>
    <recommendedName>
        <fullName evidence="2">Rab-GAP TBC domain-containing protein</fullName>
    </recommendedName>
</protein>
<dbReference type="GO" id="GO:0031267">
    <property type="term" value="F:small GTPase binding"/>
    <property type="evidence" value="ECO:0007669"/>
    <property type="project" value="TreeGrafter"/>
</dbReference>
<dbReference type="InterPro" id="IPR050302">
    <property type="entry name" value="Rab_GAP_TBC_domain"/>
</dbReference>
<accession>A0A9W6ZVE9</accession>
<dbReference type="PANTHER" id="PTHR47219:SF20">
    <property type="entry name" value="TBC1 DOMAIN FAMILY MEMBER 2B"/>
    <property type="match status" value="1"/>
</dbReference>
<evidence type="ECO:0000256" key="1">
    <source>
        <dbReference type="SAM" id="MobiDB-lite"/>
    </source>
</evidence>
<feature type="region of interest" description="Disordered" evidence="1">
    <location>
        <begin position="19"/>
        <end position="72"/>
    </location>
</feature>
<dbReference type="EMBL" id="BRXZ01002273">
    <property type="protein sequence ID" value="GMH58736.1"/>
    <property type="molecule type" value="Genomic_DNA"/>
</dbReference>
<dbReference type="OrthoDB" id="197278at2759"/>
<dbReference type="PANTHER" id="PTHR47219">
    <property type="entry name" value="RAB GTPASE-ACTIVATING PROTEIN 1-LIKE"/>
    <property type="match status" value="1"/>
</dbReference>
<sequence>MAAFTATTDAFGWEIRTVEGQGEGNVGPTGLLEGRKGAVDGMTEGGKGSQGKKGGSGENGGKSKGTPEPNVLKGMTIDEMRSFKSNDERATKEWDAFMSARRGSSSIGDVGSGVWFESLGVKNDGAALSLVMSVGLPMNRRREVWKRWAEGRQGAPGGAGRAAGSAGVEALDDIEAAAGARLSTSEWKRFEPKAIECCEKAKEMAGGKEGKGGEQKPWSLKLSKATMHTIDVDLKRTLNTHPHFLPGGKGLESLKKILVACALADEKISYLQGMNFLGAFLMLTFMAAEGGNAKEEDASLEEDVFKMMRMFTGGVLKGYYAPGLPTLLGDTSVLTQLMKKTDPKYHEHLSNMGFDLTLVCPQWFIATFITSMKAEWTARVWDLILFANAATGGGGGVMVWLGMSIMNATRGKIMATDSMCRAITEIRRFTMEGINNVSSDVFSKAGLSVYSFLDGKKLRADIGRLEGGEGVRGGNKRGRASEDEGAERKTTSSSLTTTTTKTKTNSAGGERASFGANFQTPMTKRRKTALESFAQRNGITKEQVEGQFLFSPAKDERSSEGGGGGKGGMLIDKAESFFKYAAELMTPTPRKKKEETGGKRFGGRLAGNKGGSVLFKDDKENQQQELLPMTTPKRKEGKGKKGKGDAKENKVTFFSPNKQGFEMTPIRSSTVRRKKPRTGRAQTPGCKVNGGGGGTPMRTTHFFTSPDRTFFSPTEKSPAPGFRSPVAEMR</sequence>
<feature type="compositionally biased region" description="Gly residues" evidence="1">
    <location>
        <begin position="43"/>
        <end position="63"/>
    </location>
</feature>
<dbReference type="PROSITE" id="PS50086">
    <property type="entry name" value="TBC_RABGAP"/>
    <property type="match status" value="1"/>
</dbReference>
<dbReference type="Gene3D" id="1.10.8.270">
    <property type="entry name" value="putative rabgap domain of human tbc1 domain family member 14 like domains"/>
    <property type="match status" value="1"/>
</dbReference>
<dbReference type="SUPFAM" id="SSF47923">
    <property type="entry name" value="Ypt/Rab-GAP domain of gyp1p"/>
    <property type="match status" value="2"/>
</dbReference>
<feature type="compositionally biased region" description="Low complexity" evidence="1">
    <location>
        <begin position="491"/>
        <end position="504"/>
    </location>
</feature>
<dbReference type="Proteomes" id="UP001165082">
    <property type="component" value="Unassembled WGS sequence"/>
</dbReference>